<dbReference type="PRINTS" id="PR00344">
    <property type="entry name" value="BCTRLSENSOR"/>
</dbReference>
<dbReference type="GO" id="GO:0005886">
    <property type="term" value="C:plasma membrane"/>
    <property type="evidence" value="ECO:0007669"/>
    <property type="project" value="UniProtKB-SubCell"/>
</dbReference>
<dbReference type="Gene3D" id="3.30.450.20">
    <property type="entry name" value="PAS domain"/>
    <property type="match status" value="1"/>
</dbReference>
<reference evidence="17 18" key="1">
    <citation type="submission" date="2016-10" db="EMBL/GenBank/DDBJ databases">
        <authorList>
            <person name="de Groot N.N."/>
        </authorList>
    </citation>
    <scope>NUCLEOTIDE SEQUENCE [LARGE SCALE GENOMIC DNA]</scope>
    <source>
        <strain evidence="17 18">DSM 17813</strain>
    </source>
</reference>
<feature type="modified residue" description="4-aspartylphosphate" evidence="12">
    <location>
        <position position="67"/>
    </location>
</feature>
<dbReference type="PANTHER" id="PTHR45339">
    <property type="entry name" value="HYBRID SIGNAL TRANSDUCTION HISTIDINE KINASE J"/>
    <property type="match status" value="1"/>
</dbReference>
<dbReference type="STRING" id="392333.SAMN05660860_00306"/>
<feature type="domain" description="HPt" evidence="16">
    <location>
        <begin position="833"/>
        <end position="929"/>
    </location>
</feature>
<dbReference type="Pfam" id="PF08448">
    <property type="entry name" value="PAS_4"/>
    <property type="match status" value="1"/>
</dbReference>
<keyword evidence="4" id="KW-0808">Transferase</keyword>
<evidence type="ECO:0000313" key="18">
    <source>
        <dbReference type="Proteomes" id="UP000182146"/>
    </source>
</evidence>
<dbReference type="GO" id="GO:0000155">
    <property type="term" value="F:phosphorelay sensor kinase activity"/>
    <property type="evidence" value="ECO:0007669"/>
    <property type="project" value="InterPro"/>
</dbReference>
<organism evidence="17 18">
    <name type="scientific">Geoalkalibacter ferrihydriticus</name>
    <dbReference type="NCBI Taxonomy" id="392333"/>
    <lineage>
        <taxon>Bacteria</taxon>
        <taxon>Pseudomonadati</taxon>
        <taxon>Thermodesulfobacteriota</taxon>
        <taxon>Desulfuromonadia</taxon>
        <taxon>Desulfuromonadales</taxon>
        <taxon>Geoalkalibacteraceae</taxon>
        <taxon>Geoalkalibacter</taxon>
    </lineage>
</organism>
<evidence type="ECO:0000256" key="11">
    <source>
        <dbReference type="PROSITE-ProRule" id="PRU00110"/>
    </source>
</evidence>
<dbReference type="CDD" id="cd00130">
    <property type="entry name" value="PAS"/>
    <property type="match status" value="1"/>
</dbReference>
<evidence type="ECO:0000256" key="8">
    <source>
        <dbReference type="ARBA" id="ARBA00023012"/>
    </source>
</evidence>
<dbReference type="InterPro" id="IPR005467">
    <property type="entry name" value="His_kinase_dom"/>
</dbReference>
<dbReference type="SMART" id="SM00387">
    <property type="entry name" value="HATPase_c"/>
    <property type="match status" value="1"/>
</dbReference>
<evidence type="ECO:0000256" key="3">
    <source>
        <dbReference type="ARBA" id="ARBA00022553"/>
    </source>
</evidence>
<evidence type="ECO:0000256" key="9">
    <source>
        <dbReference type="ARBA" id="ARBA00064003"/>
    </source>
</evidence>
<evidence type="ECO:0000259" key="16">
    <source>
        <dbReference type="PROSITE" id="PS50894"/>
    </source>
</evidence>
<keyword evidence="3 12" id="KW-0597">Phosphoprotein</keyword>
<name>A0A1G9J1H8_9BACT</name>
<dbReference type="InterPro" id="IPR011006">
    <property type="entry name" value="CheY-like_superfamily"/>
</dbReference>
<dbReference type="Gene3D" id="3.30.565.10">
    <property type="entry name" value="Histidine kinase-like ATPase, C-terminal domain"/>
    <property type="match status" value="1"/>
</dbReference>
<dbReference type="EC" id="2.7.13.3" evidence="2"/>
<comment type="catalytic activity">
    <reaction evidence="1">
        <text>ATP + protein L-histidine = ADP + protein N-phospho-L-histidine.</text>
        <dbReference type="EC" id="2.7.13.3"/>
    </reaction>
</comment>
<feature type="modified residue" description="4-aspartylphosphate" evidence="12">
    <location>
        <position position="730"/>
    </location>
</feature>
<dbReference type="Gene3D" id="1.10.287.130">
    <property type="match status" value="1"/>
</dbReference>
<dbReference type="Pfam" id="PF00072">
    <property type="entry name" value="Response_reg"/>
    <property type="match status" value="2"/>
</dbReference>
<dbReference type="Proteomes" id="UP000182146">
    <property type="component" value="Unassembled WGS sequence"/>
</dbReference>
<dbReference type="GO" id="GO:0005524">
    <property type="term" value="F:ATP binding"/>
    <property type="evidence" value="ECO:0007669"/>
    <property type="project" value="UniProtKB-KW"/>
</dbReference>
<dbReference type="Pfam" id="PF01627">
    <property type="entry name" value="Hpt"/>
    <property type="match status" value="1"/>
</dbReference>
<evidence type="ECO:0000256" key="5">
    <source>
        <dbReference type="ARBA" id="ARBA00022741"/>
    </source>
</evidence>
<dbReference type="SUPFAM" id="SSF47384">
    <property type="entry name" value="Homodimeric domain of signal transducing histidine kinase"/>
    <property type="match status" value="1"/>
</dbReference>
<evidence type="ECO:0000259" key="15">
    <source>
        <dbReference type="PROSITE" id="PS50110"/>
    </source>
</evidence>
<dbReference type="CDD" id="cd16922">
    <property type="entry name" value="HATPase_EvgS-ArcB-TorS-like"/>
    <property type="match status" value="1"/>
</dbReference>
<dbReference type="RefSeq" id="WP_052446496.1">
    <property type="nucleotide sequence ID" value="NZ_FNGU01000001.1"/>
</dbReference>
<dbReference type="AlphaFoldDB" id="A0A1G9J1H8"/>
<dbReference type="CDD" id="cd00082">
    <property type="entry name" value="HisKA"/>
    <property type="match status" value="1"/>
</dbReference>
<dbReference type="PANTHER" id="PTHR45339:SF3">
    <property type="entry name" value="HISTIDINE KINASE"/>
    <property type="match status" value="1"/>
</dbReference>
<evidence type="ECO:0000256" key="1">
    <source>
        <dbReference type="ARBA" id="ARBA00000085"/>
    </source>
</evidence>
<protein>
    <recommendedName>
        <fullName evidence="10">Sensory/regulatory protein RpfC</fullName>
        <ecNumber evidence="2">2.7.13.3</ecNumber>
    </recommendedName>
</protein>
<dbReference type="SUPFAM" id="SSF55874">
    <property type="entry name" value="ATPase domain of HSP90 chaperone/DNA topoisomerase II/histidine kinase"/>
    <property type="match status" value="1"/>
</dbReference>
<feature type="compositionally biased region" description="Polar residues" evidence="13">
    <location>
        <begin position="660"/>
        <end position="674"/>
    </location>
</feature>
<feature type="modified residue" description="4-aspartylphosphate" evidence="12">
    <location>
        <position position="586"/>
    </location>
</feature>
<proteinExistence type="predicted"/>
<feature type="domain" description="Response regulatory" evidence="15">
    <location>
        <begin position="532"/>
        <end position="653"/>
    </location>
</feature>
<sequence length="933" mass="101334">MAQSHEENVPATTDAHPGILVVEDSPSVSRLIAERLRQDGYRVYQAFSGSEALNGCRAQAPELLLLDFQLGDMSAAELVRALDRQGLKIPFVIMTGQGDERTAVKMMKLGARDYLVKDEQLLAQLPRVVRRTVGQILVENRLAATQRLLREREERIQAVIRTLPDCVWVIDAKGLCLEVISSGADPIAPLQMLSGGRHLGDVFPPDLITDFLATIAAVLASGAVQVLEYAVESGGTTWWFEGRATPLGGGESQAVVWVGRDITHRKCSEAQLRQAKEVADAASLAKSAFLANMSHEIRTPLNAVIGMSGLLLDTPLDDEQRDFAETVRISSEALLTVVNDILDFSKIEAGKLELEANRFNPRQAVEDVMDMLSMTAAEKSLGFSSMIHHDVPQWLLGDAGRLRQVLANLVGNALKFTATGDVMIRAIPQSESAEQVKVLFTVTDTGPGINEQARDKLFQAFSQVDPSTTRRYGGSGLGLVISRQLVALMKGEIGVESTPGEGSTFWFTASFQRVPDQADNNAAASSTLSQRRVLVLDRNPLTRQALRDSIRQCGCRCGEIGAPELAQEKLLHAAAAGDPFHLLLADLDTLGDQAEPTAQAIRLHPELVNTSLIFVVERDAADSSPPLVAAGSAAYLRKPVRLSRLRQLLEGVDGRPAALNTGSDQTASGVPSTSDAERPYRLLVAEDNPVNQKVAVKILQNLGLRADTVANGREALIAWQNLPYDLILMDVQMPELDGIAATVRIREIEQERGGHTPIVAMTAHALTGDRENCLRAGMDDYLAKPVDPGALARIIFHHLRADRQTPEPAEQPVVPSPSAAFDAATLLQRLEGDRDFCCELIQTFRDSFPGLIRELQNCLAQGKMEQLRRQAHAIKGASANVEALAIKQLATDIEAALNDEDRIGVSRLCEQLPPGFAAFVAQTDLFMAQSQID</sequence>
<keyword evidence="6" id="KW-0418">Kinase</keyword>
<dbReference type="InterPro" id="IPR004358">
    <property type="entry name" value="Sig_transdc_His_kin-like_C"/>
</dbReference>
<dbReference type="InterPro" id="IPR036641">
    <property type="entry name" value="HPT_dom_sf"/>
</dbReference>
<evidence type="ECO:0000256" key="2">
    <source>
        <dbReference type="ARBA" id="ARBA00012438"/>
    </source>
</evidence>
<dbReference type="SUPFAM" id="SSF55785">
    <property type="entry name" value="PYP-like sensor domain (PAS domain)"/>
    <property type="match status" value="1"/>
</dbReference>
<evidence type="ECO:0000256" key="4">
    <source>
        <dbReference type="ARBA" id="ARBA00022679"/>
    </source>
</evidence>
<dbReference type="Pfam" id="PF02518">
    <property type="entry name" value="HATPase_c"/>
    <property type="match status" value="1"/>
</dbReference>
<comment type="subunit">
    <text evidence="9">At low DSF concentrations, interacts with RpfF.</text>
</comment>
<dbReference type="InterPro" id="IPR003661">
    <property type="entry name" value="HisK_dim/P_dom"/>
</dbReference>
<evidence type="ECO:0000313" key="17">
    <source>
        <dbReference type="EMBL" id="SDL31367.1"/>
    </source>
</evidence>
<dbReference type="SUPFAM" id="SSF47226">
    <property type="entry name" value="Histidine-containing phosphotransfer domain, HPT domain"/>
    <property type="match status" value="1"/>
</dbReference>
<evidence type="ECO:0000259" key="14">
    <source>
        <dbReference type="PROSITE" id="PS50109"/>
    </source>
</evidence>
<dbReference type="EMBL" id="FNGU01000001">
    <property type="protein sequence ID" value="SDL31367.1"/>
    <property type="molecule type" value="Genomic_DNA"/>
</dbReference>
<dbReference type="CDD" id="cd00156">
    <property type="entry name" value="REC"/>
    <property type="match status" value="1"/>
</dbReference>
<evidence type="ECO:0000256" key="7">
    <source>
        <dbReference type="ARBA" id="ARBA00022840"/>
    </source>
</evidence>
<dbReference type="InterPro" id="IPR036890">
    <property type="entry name" value="HATPase_C_sf"/>
</dbReference>
<keyword evidence="8" id="KW-0902">Two-component regulatory system</keyword>
<dbReference type="PROSITE" id="PS50110">
    <property type="entry name" value="RESPONSE_REGULATORY"/>
    <property type="match status" value="3"/>
</dbReference>
<dbReference type="InterPro" id="IPR036097">
    <property type="entry name" value="HisK_dim/P_sf"/>
</dbReference>
<dbReference type="InterPro" id="IPR008207">
    <property type="entry name" value="Sig_transdc_His_kin_Hpt_dom"/>
</dbReference>
<dbReference type="InterPro" id="IPR035965">
    <property type="entry name" value="PAS-like_dom_sf"/>
</dbReference>
<dbReference type="OrthoDB" id="9758705at2"/>
<evidence type="ECO:0000256" key="12">
    <source>
        <dbReference type="PROSITE-ProRule" id="PRU00169"/>
    </source>
</evidence>
<keyword evidence="7" id="KW-0067">ATP-binding</keyword>
<dbReference type="Gene3D" id="3.40.50.2300">
    <property type="match status" value="3"/>
</dbReference>
<dbReference type="InterPro" id="IPR003594">
    <property type="entry name" value="HATPase_dom"/>
</dbReference>
<feature type="region of interest" description="Disordered" evidence="13">
    <location>
        <begin position="656"/>
        <end position="675"/>
    </location>
</feature>
<dbReference type="NCBIfam" id="TIGR00229">
    <property type="entry name" value="sensory_box"/>
    <property type="match status" value="1"/>
</dbReference>
<dbReference type="Pfam" id="PF00512">
    <property type="entry name" value="HisKA"/>
    <property type="match status" value="1"/>
</dbReference>
<feature type="domain" description="Response regulatory" evidence="15">
    <location>
        <begin position="681"/>
        <end position="799"/>
    </location>
</feature>
<dbReference type="SUPFAM" id="SSF52172">
    <property type="entry name" value="CheY-like"/>
    <property type="match status" value="3"/>
</dbReference>
<feature type="domain" description="Histidine kinase" evidence="14">
    <location>
        <begin position="292"/>
        <end position="513"/>
    </location>
</feature>
<dbReference type="CDD" id="cd17546">
    <property type="entry name" value="REC_hyHK_CKI1_RcsC-like"/>
    <property type="match status" value="1"/>
</dbReference>
<dbReference type="InterPro" id="IPR001789">
    <property type="entry name" value="Sig_transdc_resp-reg_receiver"/>
</dbReference>
<dbReference type="InterPro" id="IPR013656">
    <property type="entry name" value="PAS_4"/>
</dbReference>
<evidence type="ECO:0000256" key="13">
    <source>
        <dbReference type="SAM" id="MobiDB-lite"/>
    </source>
</evidence>
<accession>A0A1G9J1H8</accession>
<dbReference type="FunFam" id="1.10.287.130:FF:000002">
    <property type="entry name" value="Two-component osmosensing histidine kinase"/>
    <property type="match status" value="1"/>
</dbReference>
<keyword evidence="5" id="KW-0547">Nucleotide-binding</keyword>
<feature type="modified residue" description="Phosphohistidine" evidence="11">
    <location>
        <position position="872"/>
    </location>
</feature>
<evidence type="ECO:0000256" key="6">
    <source>
        <dbReference type="ARBA" id="ARBA00022777"/>
    </source>
</evidence>
<dbReference type="SMART" id="SM00388">
    <property type="entry name" value="HisKA"/>
    <property type="match status" value="1"/>
</dbReference>
<feature type="domain" description="Response regulatory" evidence="15">
    <location>
        <begin position="18"/>
        <end position="132"/>
    </location>
</feature>
<evidence type="ECO:0000256" key="10">
    <source>
        <dbReference type="ARBA" id="ARBA00068150"/>
    </source>
</evidence>
<dbReference type="FunFam" id="3.30.565.10:FF:000010">
    <property type="entry name" value="Sensor histidine kinase RcsC"/>
    <property type="match status" value="1"/>
</dbReference>
<dbReference type="SMART" id="SM00448">
    <property type="entry name" value="REC"/>
    <property type="match status" value="3"/>
</dbReference>
<dbReference type="PROSITE" id="PS50894">
    <property type="entry name" value="HPT"/>
    <property type="match status" value="1"/>
</dbReference>
<dbReference type="PROSITE" id="PS50109">
    <property type="entry name" value="HIS_KIN"/>
    <property type="match status" value="1"/>
</dbReference>
<dbReference type="InterPro" id="IPR000014">
    <property type="entry name" value="PAS"/>
</dbReference>
<gene>
    <name evidence="17" type="ORF">SAMN05660860_00306</name>
</gene>
<dbReference type="Gene3D" id="1.20.120.160">
    <property type="entry name" value="HPT domain"/>
    <property type="match status" value="1"/>
</dbReference>